<dbReference type="InterPro" id="IPR039447">
    <property type="entry name" value="UreH-like_TM_dom"/>
</dbReference>
<feature type="region of interest" description="Disordered" evidence="1">
    <location>
        <begin position="409"/>
        <end position="440"/>
    </location>
</feature>
<proteinExistence type="predicted"/>
<dbReference type="RefSeq" id="WP_386766905.1">
    <property type="nucleotide sequence ID" value="NZ_JBHSTI010000008.1"/>
</dbReference>
<name>A0ABW1T1J4_9ACTN</name>
<feature type="transmembrane region" description="Helical" evidence="2">
    <location>
        <begin position="445"/>
        <end position="470"/>
    </location>
</feature>
<feature type="transmembrane region" description="Helical" evidence="2">
    <location>
        <begin position="318"/>
        <end position="340"/>
    </location>
</feature>
<dbReference type="Pfam" id="PF13386">
    <property type="entry name" value="DsbD_2"/>
    <property type="match status" value="1"/>
</dbReference>
<dbReference type="EMBL" id="JBHSTI010000008">
    <property type="protein sequence ID" value="MFC6238577.1"/>
    <property type="molecule type" value="Genomic_DNA"/>
</dbReference>
<feature type="transmembrane region" description="Helical" evidence="2">
    <location>
        <begin position="521"/>
        <end position="543"/>
    </location>
</feature>
<feature type="transmembrane region" description="Helical" evidence="2">
    <location>
        <begin position="476"/>
        <end position="501"/>
    </location>
</feature>
<sequence>MRTRRAVVAALLVPVAVVLAAPTASAHPLGNLSVNTYDGVVVAPDGVRVDHVEDVAEVPAVAALRAADTDVDGATSPTELGAWAGSRCAAAASRIRVASDGTPLVLTVRTASATTAAGQAGLATVRVECDLGADLRVAARTAVTVDVAPPTDLGWREITVAGDGTTVVSADVPSASVSGRLTSYPGDLTTSPDERSATASVEPGGPRLAAPAATGPLGVVARGVDGVTAAVEGLATRSGPVALLLLLLGGLVLGALHALAPGHGKTVVALAALAGRGARRRELARAAGTLGASITVAHTGSVVLVGVALTAFGAVVPAALFPALAVVAGMIVVAVGIGLLRGRSGAHVHGPGGHTHDHDPDHEAHGHGYHHGHDAPLPHSPAPRQEAALSRTAVLAVTGTAPVVTAHDHDHAHSDHDHDHAHDRAHDHAHSDHAEHDTGTRRRTLVALGAVGGLTPSPTALVVLLGTLAVGRPVAGLLAVLAFGIGMALTLVGAGLLAVVLGRRAASLAVARGLPLRWLALLPRLAGAAVVCAGAFLALRGVLDLLA</sequence>
<feature type="region of interest" description="Disordered" evidence="1">
    <location>
        <begin position="180"/>
        <end position="207"/>
    </location>
</feature>
<dbReference type="Proteomes" id="UP001596138">
    <property type="component" value="Unassembled WGS sequence"/>
</dbReference>
<dbReference type="InterPro" id="IPR051224">
    <property type="entry name" value="NiCoT_RcnA"/>
</dbReference>
<accession>A0ABW1T1J4</accession>
<evidence type="ECO:0000313" key="5">
    <source>
        <dbReference type="EMBL" id="MFC6238577.1"/>
    </source>
</evidence>
<feature type="signal peptide" evidence="3">
    <location>
        <begin position="1"/>
        <end position="26"/>
    </location>
</feature>
<keyword evidence="3" id="KW-0732">Signal</keyword>
<dbReference type="PANTHER" id="PTHR40659">
    <property type="entry name" value="NICKEL/COBALT EFFLUX SYSTEM RCNA"/>
    <property type="match status" value="1"/>
</dbReference>
<evidence type="ECO:0000256" key="1">
    <source>
        <dbReference type="SAM" id="MobiDB-lite"/>
    </source>
</evidence>
<evidence type="ECO:0000313" key="6">
    <source>
        <dbReference type="Proteomes" id="UP001596138"/>
    </source>
</evidence>
<feature type="domain" description="Urease accessory protein UreH-like transmembrane" evidence="4">
    <location>
        <begin position="440"/>
        <end position="508"/>
    </location>
</feature>
<evidence type="ECO:0000256" key="2">
    <source>
        <dbReference type="SAM" id="Phobius"/>
    </source>
</evidence>
<keyword evidence="2" id="KW-0812">Transmembrane</keyword>
<reference evidence="6" key="1">
    <citation type="journal article" date="2019" name="Int. J. Syst. Evol. Microbiol.">
        <title>The Global Catalogue of Microorganisms (GCM) 10K type strain sequencing project: providing services to taxonomists for standard genome sequencing and annotation.</title>
        <authorList>
            <consortium name="The Broad Institute Genomics Platform"/>
            <consortium name="The Broad Institute Genome Sequencing Center for Infectious Disease"/>
            <person name="Wu L."/>
            <person name="Ma J."/>
        </authorList>
    </citation>
    <scope>NUCLEOTIDE SEQUENCE [LARGE SCALE GENOMIC DNA]</scope>
    <source>
        <strain evidence="6">CGMCC 4.7317</strain>
    </source>
</reference>
<feature type="region of interest" description="Disordered" evidence="1">
    <location>
        <begin position="347"/>
        <end position="389"/>
    </location>
</feature>
<feature type="transmembrane region" description="Helical" evidence="2">
    <location>
        <begin position="286"/>
        <end position="312"/>
    </location>
</feature>
<organism evidence="5 6">
    <name type="scientific">Longivirga aurantiaca</name>
    <dbReference type="NCBI Taxonomy" id="1837743"/>
    <lineage>
        <taxon>Bacteria</taxon>
        <taxon>Bacillati</taxon>
        <taxon>Actinomycetota</taxon>
        <taxon>Actinomycetes</taxon>
        <taxon>Sporichthyales</taxon>
        <taxon>Sporichthyaceae</taxon>
        <taxon>Longivirga</taxon>
    </lineage>
</organism>
<feature type="transmembrane region" description="Helical" evidence="2">
    <location>
        <begin position="241"/>
        <end position="260"/>
    </location>
</feature>
<dbReference type="PANTHER" id="PTHR40659:SF1">
    <property type="entry name" value="NICKEL_COBALT EFFLUX SYSTEM RCNA"/>
    <property type="match status" value="1"/>
</dbReference>
<protein>
    <submittedName>
        <fullName evidence="5">Sulfite exporter TauE/SafE family protein</fullName>
    </submittedName>
</protein>
<evidence type="ECO:0000259" key="4">
    <source>
        <dbReference type="Pfam" id="PF13386"/>
    </source>
</evidence>
<feature type="compositionally biased region" description="Basic and acidic residues" evidence="1">
    <location>
        <begin position="354"/>
        <end position="376"/>
    </location>
</feature>
<gene>
    <name evidence="5" type="ORF">ACFQGU_11865</name>
</gene>
<keyword evidence="2" id="KW-0472">Membrane</keyword>
<keyword evidence="2" id="KW-1133">Transmembrane helix</keyword>
<feature type="chain" id="PRO_5046990107" evidence="3">
    <location>
        <begin position="27"/>
        <end position="547"/>
    </location>
</feature>
<keyword evidence="6" id="KW-1185">Reference proteome</keyword>
<evidence type="ECO:0000256" key="3">
    <source>
        <dbReference type="SAM" id="SignalP"/>
    </source>
</evidence>
<comment type="caution">
    <text evidence="5">The sequence shown here is derived from an EMBL/GenBank/DDBJ whole genome shotgun (WGS) entry which is preliminary data.</text>
</comment>